<feature type="region of interest" description="Disordered" evidence="6">
    <location>
        <begin position="378"/>
        <end position="412"/>
    </location>
</feature>
<evidence type="ECO:0000313" key="8">
    <source>
        <dbReference type="EMBL" id="ERL92297.1"/>
    </source>
</evidence>
<reference evidence="8 9" key="1">
    <citation type="journal article" date="2013" name="Genome Biol.">
        <title>Draft genome of the mountain pine beetle, Dendroctonus ponderosae Hopkins, a major forest pest.</title>
        <authorList>
            <person name="Keeling C.I."/>
            <person name="Yuen M.M."/>
            <person name="Liao N.Y."/>
            <person name="Docking T.R."/>
            <person name="Chan S.K."/>
            <person name="Taylor G.A."/>
            <person name="Palmquist D.L."/>
            <person name="Jackman S.D."/>
            <person name="Nguyen A."/>
            <person name="Li M."/>
            <person name="Henderson H."/>
            <person name="Janes J.K."/>
            <person name="Zhao Y."/>
            <person name="Pandoh P."/>
            <person name="Moore R."/>
            <person name="Sperling F.A."/>
            <person name="Huber D.P."/>
            <person name="Birol I."/>
            <person name="Jones S.J."/>
            <person name="Bohlmann J."/>
        </authorList>
    </citation>
    <scope>NUCLEOTIDE SEQUENCE</scope>
</reference>
<dbReference type="EMBL" id="KB632319">
    <property type="protein sequence ID" value="ERL92297.1"/>
    <property type="molecule type" value="Genomic_DNA"/>
</dbReference>
<dbReference type="GO" id="GO:0005634">
    <property type="term" value="C:nucleus"/>
    <property type="evidence" value="ECO:0007669"/>
    <property type="project" value="TreeGrafter"/>
</dbReference>
<feature type="compositionally biased region" description="Basic and acidic residues" evidence="6">
    <location>
        <begin position="384"/>
        <end position="398"/>
    </location>
</feature>
<dbReference type="GO" id="GO:0008168">
    <property type="term" value="F:methyltransferase activity"/>
    <property type="evidence" value="ECO:0007669"/>
    <property type="project" value="UniProtKB-KW"/>
</dbReference>
<gene>
    <name evidence="8" type="ORF">D910_09614</name>
</gene>
<dbReference type="CDD" id="cd02440">
    <property type="entry name" value="AdoMet_MTases"/>
    <property type="match status" value="1"/>
</dbReference>
<keyword evidence="5" id="KW-0175">Coiled coil</keyword>
<dbReference type="OrthoDB" id="514248at2759"/>
<feature type="region of interest" description="Disordered" evidence="6">
    <location>
        <begin position="583"/>
        <end position="619"/>
    </location>
</feature>
<evidence type="ECO:0000256" key="2">
    <source>
        <dbReference type="ARBA" id="ARBA00022679"/>
    </source>
</evidence>
<evidence type="ECO:0000259" key="7">
    <source>
        <dbReference type="PROSITE" id="PS50014"/>
    </source>
</evidence>
<evidence type="ECO:0000256" key="4">
    <source>
        <dbReference type="PROSITE-ProRule" id="PRU00035"/>
    </source>
</evidence>
<dbReference type="SUPFAM" id="SSF53335">
    <property type="entry name" value="S-adenosyl-L-methionine-dependent methyltransferases"/>
    <property type="match status" value="1"/>
</dbReference>
<dbReference type="Proteomes" id="UP000030742">
    <property type="component" value="Unassembled WGS sequence"/>
</dbReference>
<dbReference type="AlphaFoldDB" id="U4UGZ2"/>
<dbReference type="SUPFAM" id="SSF47370">
    <property type="entry name" value="Bromodomain"/>
    <property type="match status" value="1"/>
</dbReference>
<keyword evidence="2" id="KW-0808">Transferase</keyword>
<dbReference type="STRING" id="77166.U4UGZ2"/>
<proteinExistence type="predicted"/>
<evidence type="ECO:0000256" key="6">
    <source>
        <dbReference type="SAM" id="MobiDB-lite"/>
    </source>
</evidence>
<dbReference type="InterPro" id="IPR001487">
    <property type="entry name" value="Bromodomain"/>
</dbReference>
<evidence type="ECO:0000313" key="9">
    <source>
        <dbReference type="Proteomes" id="UP000030742"/>
    </source>
</evidence>
<feature type="domain" description="Bromo" evidence="7">
    <location>
        <begin position="639"/>
        <end position="690"/>
    </location>
</feature>
<dbReference type="Pfam" id="PF05971">
    <property type="entry name" value="Methyltransf_10"/>
    <property type="match status" value="1"/>
</dbReference>
<name>U4UGZ2_DENPD</name>
<organism evidence="8 9">
    <name type="scientific">Dendroctonus ponderosae</name>
    <name type="common">Mountain pine beetle</name>
    <dbReference type="NCBI Taxonomy" id="77166"/>
    <lineage>
        <taxon>Eukaryota</taxon>
        <taxon>Metazoa</taxon>
        <taxon>Ecdysozoa</taxon>
        <taxon>Arthropoda</taxon>
        <taxon>Hexapoda</taxon>
        <taxon>Insecta</taxon>
        <taxon>Pterygota</taxon>
        <taxon>Neoptera</taxon>
        <taxon>Endopterygota</taxon>
        <taxon>Coleoptera</taxon>
        <taxon>Polyphaga</taxon>
        <taxon>Cucujiformia</taxon>
        <taxon>Curculionidae</taxon>
        <taxon>Scolytinae</taxon>
        <taxon>Dendroctonus</taxon>
    </lineage>
</organism>
<feature type="compositionally biased region" description="Polar residues" evidence="6">
    <location>
        <begin position="500"/>
        <end position="510"/>
    </location>
</feature>
<feature type="compositionally biased region" description="Polar residues" evidence="6">
    <location>
        <begin position="161"/>
        <end position="171"/>
    </location>
</feature>
<feature type="compositionally biased region" description="Polar residues" evidence="6">
    <location>
        <begin position="604"/>
        <end position="617"/>
    </location>
</feature>
<dbReference type="PANTHER" id="PTHR13393">
    <property type="entry name" value="SAM-DEPENDENT METHYLTRANSFERASE"/>
    <property type="match status" value="1"/>
</dbReference>
<keyword evidence="1" id="KW-0489">Methyltransferase</keyword>
<feature type="region of interest" description="Disordered" evidence="6">
    <location>
        <begin position="161"/>
        <end position="182"/>
    </location>
</feature>
<dbReference type="PANTHER" id="PTHR13393:SF0">
    <property type="entry name" value="RNA N6-ADENOSINE-METHYLTRANSFERASE METTL16"/>
    <property type="match status" value="1"/>
</dbReference>
<protein>
    <recommendedName>
        <fullName evidence="7">Bromo domain-containing protein</fullName>
    </recommendedName>
</protein>
<dbReference type="PROSITE" id="PS50014">
    <property type="entry name" value="BROMODOMAIN_2"/>
    <property type="match status" value="1"/>
</dbReference>
<dbReference type="SMART" id="SM00297">
    <property type="entry name" value="BROMO"/>
    <property type="match status" value="1"/>
</dbReference>
<sequence length="1175" mass="133851">MNVSSIQERLQLKREPLDKWSVREQLCLASAVSRSGDQNWMSVSRALKPFGDSNRPLDWFHQKNCAAQYGALLSHVETPKRKKRSGNETIMETPVECILRRLLSERQNQLRELLAEEKAEYNRLQDDMKQMQSGDQKRKSPVDDFLEQEIGVSQYMNLQRPQKPSQFSAEIQQPPEPAKPALSPLLTSLLKSPSQVPISTSSILHTAITQQSNKLPEVSSSHSSPTITSLLHSSAISFTQNQSDDCSQPLNADILDDNNLKIDDLAKSILVQDGPFPEIKKEEVDDIISEIIENNHDIVSDPEQHLQLDGNGDININLELDELEQEETMKDASCPVKPEPPVEVPPVVDPFEFQEDPIMFESPVKTVKQEGQYLPLYQQSSPVKVEETDKVKATESAESRNNSLNPQSSFDVVTDKTVVEEVQKIASDCPISTDAAQYEENDTKPISTQENVSEKANVVEEDKECIAQTDAPADEQPALETQEELKSSCCELPKTDESSSETTNLSQSETAPEYEDDLYDNVNMEVKIDKTGKTKRDYSRTKKRDDKNFDMLIGIEKPHLDNDDFSDKKEPVMVPLMKVDNERSNSPWAEEEDGNLKKRRYSTPMDSMPNSPASSTAYDDDKDYRNWKKSMMLVYNRLASNKYASLFFKPITEEHAPGYRAIVYRPMDLQTIKKNIDTGVIRTSLEFKRDRFSSKKFFFYNILTYKMSMNKFMHPRNIYKNPPNFKQLAVEFPEFKRHVRIDITGKVQFDFKDPEALRALSHTLLLKDFHLDVCIPVNKLVPTIPLRLNYILWIEDLLDFIGRIDHVEGIDIGTGASCVYPLIAAQKNQWSMLATEADTGSFEQAKQNIVSNGFQHLVKVVQVSKDIFLAGAVDADKVYDFCMCNPPFFASTQELHPFFKARTQNRPHPKNAFVASVHETVAKGGEVDFIQKMIAESTQLKTQIKLYTTMVGQKSSLPALKKCLREAKVHSFKVAEFCQGNTTRWGLAWTYLNHDLRKASEEAKIATKSYKQRGPLLYDLEGEQNTPENIVKITSMFLQLFKSLQMSCEDVSRNKLHPRYFVTASSNTWSHQRRKLRAKLRQGQLAESKTIDDPADSSAAKRSLDDLLCESTCKKLRLSTDSESSDHAFYKFMFAINCLNKKLILELNTLDNNVDREPLHQIMQFIKNNCRNLVN</sequence>
<evidence type="ECO:0000256" key="5">
    <source>
        <dbReference type="SAM" id="Coils"/>
    </source>
</evidence>
<dbReference type="Pfam" id="PF00439">
    <property type="entry name" value="Bromodomain"/>
    <property type="match status" value="1"/>
</dbReference>
<dbReference type="GO" id="GO:0070475">
    <property type="term" value="P:rRNA base methylation"/>
    <property type="evidence" value="ECO:0007669"/>
    <property type="project" value="TreeGrafter"/>
</dbReference>
<accession>U4UGZ2</accession>
<feature type="coiled-coil region" evidence="5">
    <location>
        <begin position="99"/>
        <end position="134"/>
    </location>
</feature>
<feature type="region of interest" description="Disordered" evidence="6">
    <location>
        <begin position="426"/>
        <end position="521"/>
    </location>
</feature>
<evidence type="ECO:0000256" key="1">
    <source>
        <dbReference type="ARBA" id="ARBA00022603"/>
    </source>
</evidence>
<dbReference type="InterPro" id="IPR010286">
    <property type="entry name" value="METTL16/RlmF"/>
</dbReference>
<evidence type="ECO:0000256" key="3">
    <source>
        <dbReference type="ARBA" id="ARBA00023117"/>
    </source>
</evidence>
<dbReference type="Gene3D" id="1.20.920.10">
    <property type="entry name" value="Bromodomain-like"/>
    <property type="match status" value="1"/>
</dbReference>
<keyword evidence="3 4" id="KW-0103">Bromodomain</keyword>
<dbReference type="InterPro" id="IPR036427">
    <property type="entry name" value="Bromodomain-like_sf"/>
</dbReference>
<feature type="compositionally biased region" description="Polar residues" evidence="6">
    <location>
        <begin position="399"/>
        <end position="410"/>
    </location>
</feature>
<dbReference type="Gene3D" id="3.40.50.150">
    <property type="entry name" value="Vaccinia Virus protein VP39"/>
    <property type="match status" value="1"/>
</dbReference>
<dbReference type="InterPro" id="IPR029063">
    <property type="entry name" value="SAM-dependent_MTases_sf"/>
</dbReference>